<dbReference type="EMBL" id="CP023777">
    <property type="protein sequence ID" value="ATL47800.1"/>
    <property type="molecule type" value="Genomic_DNA"/>
</dbReference>
<gene>
    <name evidence="3" type="ORF">COR50_11835</name>
</gene>
<keyword evidence="1" id="KW-0812">Transmembrane</keyword>
<evidence type="ECO:0000256" key="1">
    <source>
        <dbReference type="SAM" id="Phobius"/>
    </source>
</evidence>
<feature type="transmembrane region" description="Helical" evidence="1">
    <location>
        <begin position="313"/>
        <end position="338"/>
    </location>
</feature>
<evidence type="ECO:0008006" key="5">
    <source>
        <dbReference type="Google" id="ProtNLM"/>
    </source>
</evidence>
<evidence type="ECO:0000313" key="4">
    <source>
        <dbReference type="Proteomes" id="UP000220133"/>
    </source>
</evidence>
<organism evidence="3 4">
    <name type="scientific">Chitinophaga caeni</name>
    <dbReference type="NCBI Taxonomy" id="2029983"/>
    <lineage>
        <taxon>Bacteria</taxon>
        <taxon>Pseudomonadati</taxon>
        <taxon>Bacteroidota</taxon>
        <taxon>Chitinophagia</taxon>
        <taxon>Chitinophagales</taxon>
        <taxon>Chitinophagaceae</taxon>
        <taxon>Chitinophaga</taxon>
    </lineage>
</organism>
<keyword evidence="2" id="KW-0732">Signal</keyword>
<protein>
    <recommendedName>
        <fullName evidence="5">DUF4178 domain-containing protein</fullName>
    </recommendedName>
</protein>
<keyword evidence="1" id="KW-0472">Membrane</keyword>
<reference evidence="3 4" key="1">
    <citation type="submission" date="2017-10" db="EMBL/GenBank/DDBJ databases">
        <title>Paenichitinophaga pekingensis gen. nov., sp. nov., isolated from activated sludge.</title>
        <authorList>
            <person name="Jin D."/>
            <person name="Kong X."/>
            <person name="Deng Y."/>
            <person name="Bai Z."/>
        </authorList>
    </citation>
    <scope>NUCLEOTIDE SEQUENCE [LARGE SCALE GENOMIC DNA]</scope>
    <source>
        <strain evidence="3 4">13</strain>
    </source>
</reference>
<accession>A0A291QV29</accession>
<dbReference type="RefSeq" id="WP_098194177.1">
    <property type="nucleotide sequence ID" value="NZ_CP023777.1"/>
</dbReference>
<dbReference type="Proteomes" id="UP000220133">
    <property type="component" value="Chromosome"/>
</dbReference>
<keyword evidence="4" id="KW-1185">Reference proteome</keyword>
<dbReference type="Gene3D" id="2.60.40.3680">
    <property type="match status" value="1"/>
</dbReference>
<feature type="signal peptide" evidence="2">
    <location>
        <begin position="1"/>
        <end position="26"/>
    </location>
</feature>
<feature type="chain" id="PRO_5012268158" description="DUF4178 domain-containing protein" evidence="2">
    <location>
        <begin position="27"/>
        <end position="350"/>
    </location>
</feature>
<dbReference type="AlphaFoldDB" id="A0A291QV29"/>
<dbReference type="KEGG" id="cbae:COR50_11835"/>
<name>A0A291QV29_9BACT</name>
<dbReference type="OrthoDB" id="788906at2"/>
<sequence>MKTIIHKFLVTALFLIVVATSQKVFANASQPGVWNAGGTVYTMLYPEDSLTFKKVQMQQERIYIQLYKGYAVVKGEYIFKNTTSEKLNFKMGYPVNGIYSGGDVDLNQVQIDQLNQFKIKANAIWLSLVEEPNREYGKINSFSDNWKVWQMEFLPDETKNVAVYFIVNTNNGIVRKGYEKENYNAFIYLLESGSVWKNPIEKGSFYVQLMDGLQQKDVKGLSDNFGFQYNESEHIFWGNKTNFSPTPKDNLIVTYSNWIENFQYENSIVQSERLFAKVDELSSKNLQSLNYTTVPSKNPYEVESTFLGSFPGLLTLFVIYAPFIIGIIVVAIVIWAIVKWRKIKRNNKTM</sequence>
<keyword evidence="1" id="KW-1133">Transmembrane helix</keyword>
<proteinExistence type="predicted"/>
<evidence type="ECO:0000256" key="2">
    <source>
        <dbReference type="SAM" id="SignalP"/>
    </source>
</evidence>
<evidence type="ECO:0000313" key="3">
    <source>
        <dbReference type="EMBL" id="ATL47800.1"/>
    </source>
</evidence>